<dbReference type="PANTHER" id="PTHR36449">
    <property type="entry name" value="ACETYLTRANSFERASE-RELATED"/>
    <property type="match status" value="1"/>
</dbReference>
<keyword evidence="4 7" id="KW-0012">Acyltransferase</keyword>
<feature type="domain" description="N-acetyltransferase" evidence="6">
    <location>
        <begin position="1"/>
        <end position="174"/>
    </location>
</feature>
<dbReference type="Proteomes" id="UP000830167">
    <property type="component" value="Chromosome"/>
</dbReference>
<evidence type="ECO:0000256" key="4">
    <source>
        <dbReference type="ARBA" id="ARBA00023315"/>
    </source>
</evidence>
<accession>A0ABY4CJR9</accession>
<evidence type="ECO:0000313" key="8">
    <source>
        <dbReference type="Proteomes" id="UP000830167"/>
    </source>
</evidence>
<evidence type="ECO:0000256" key="2">
    <source>
        <dbReference type="ARBA" id="ARBA00022649"/>
    </source>
</evidence>
<evidence type="ECO:0000256" key="5">
    <source>
        <dbReference type="ARBA" id="ARBA00049880"/>
    </source>
</evidence>
<gene>
    <name evidence="7" type="ORF">LSG31_00320</name>
</gene>
<reference evidence="7" key="1">
    <citation type="submission" date="2021-12" db="EMBL/GenBank/DDBJ databases">
        <title>Alicyclobacillaceae gen. nov., sp. nov., isolated from chalcocite enrichment system.</title>
        <authorList>
            <person name="Jiang Z."/>
        </authorList>
    </citation>
    <scope>NUCLEOTIDE SEQUENCE</scope>
    <source>
        <strain evidence="7">MYW30-H2</strain>
    </source>
</reference>
<dbReference type="CDD" id="cd04301">
    <property type="entry name" value="NAT_SF"/>
    <property type="match status" value="1"/>
</dbReference>
<dbReference type="GO" id="GO:0016746">
    <property type="term" value="F:acyltransferase activity"/>
    <property type="evidence" value="ECO:0007669"/>
    <property type="project" value="UniProtKB-KW"/>
</dbReference>
<keyword evidence="1" id="KW-0678">Repressor</keyword>
<dbReference type="Pfam" id="PF00583">
    <property type="entry name" value="Acetyltransf_1"/>
    <property type="match status" value="1"/>
</dbReference>
<evidence type="ECO:0000259" key="6">
    <source>
        <dbReference type="PROSITE" id="PS51186"/>
    </source>
</evidence>
<organism evidence="7 8">
    <name type="scientific">Fodinisporobacter ferrooxydans</name>
    <dbReference type="NCBI Taxonomy" id="2901836"/>
    <lineage>
        <taxon>Bacteria</taxon>
        <taxon>Bacillati</taxon>
        <taxon>Bacillota</taxon>
        <taxon>Bacilli</taxon>
        <taxon>Bacillales</taxon>
        <taxon>Alicyclobacillaceae</taxon>
        <taxon>Fodinisporobacter</taxon>
    </lineage>
</organism>
<comment type="catalytic activity">
    <reaction evidence="5">
        <text>glycyl-tRNA(Gly) + acetyl-CoA = N-acetylglycyl-tRNA(Gly) + CoA + H(+)</text>
        <dbReference type="Rhea" id="RHEA:81867"/>
        <dbReference type="Rhea" id="RHEA-COMP:9683"/>
        <dbReference type="Rhea" id="RHEA-COMP:19766"/>
        <dbReference type="ChEBI" id="CHEBI:15378"/>
        <dbReference type="ChEBI" id="CHEBI:57287"/>
        <dbReference type="ChEBI" id="CHEBI:57288"/>
        <dbReference type="ChEBI" id="CHEBI:78522"/>
        <dbReference type="ChEBI" id="CHEBI:232036"/>
    </reaction>
</comment>
<keyword evidence="8" id="KW-1185">Reference proteome</keyword>
<evidence type="ECO:0000256" key="1">
    <source>
        <dbReference type="ARBA" id="ARBA00022491"/>
    </source>
</evidence>
<dbReference type="RefSeq" id="WP_347437462.1">
    <property type="nucleotide sequence ID" value="NZ_CP089291.1"/>
</dbReference>
<dbReference type="PANTHER" id="PTHR36449:SF1">
    <property type="entry name" value="ACETYLTRANSFERASE"/>
    <property type="match status" value="1"/>
</dbReference>
<sequence>MSNLTFEYLDYKHEGIIQEFICDEEPSVAIFLKEHALRLHKLQSAITRLYFDENQNLIGFFTLFNDHVSIHKGIVKKENWELPNELSQFPAIKLHYFGVDSRFQRRGYGEYLLLEVIDICQDIVRVSGCNFLTLEAFENVVEFYKTYGFIRFNTRKQFIQGQRVVLTDMALKLGELD</sequence>
<keyword evidence="2" id="KW-1277">Toxin-antitoxin system</keyword>
<dbReference type="EMBL" id="CP089291">
    <property type="protein sequence ID" value="UOF90762.1"/>
    <property type="molecule type" value="Genomic_DNA"/>
</dbReference>
<dbReference type="Gene3D" id="3.40.630.30">
    <property type="match status" value="1"/>
</dbReference>
<proteinExistence type="predicted"/>
<evidence type="ECO:0000256" key="3">
    <source>
        <dbReference type="ARBA" id="ARBA00022679"/>
    </source>
</evidence>
<dbReference type="SUPFAM" id="SSF55729">
    <property type="entry name" value="Acyl-CoA N-acyltransferases (Nat)"/>
    <property type="match status" value="1"/>
</dbReference>
<dbReference type="PROSITE" id="PS51186">
    <property type="entry name" value="GNAT"/>
    <property type="match status" value="1"/>
</dbReference>
<evidence type="ECO:0000313" key="7">
    <source>
        <dbReference type="EMBL" id="UOF90762.1"/>
    </source>
</evidence>
<dbReference type="InterPro" id="IPR000182">
    <property type="entry name" value="GNAT_dom"/>
</dbReference>
<name>A0ABY4CJR9_9BACL</name>
<dbReference type="EC" id="2.3.1.-" evidence="7"/>
<protein>
    <submittedName>
        <fullName evidence="7">GNAT family N-acetyltransferase</fullName>
        <ecNumber evidence="7">2.3.1.-</ecNumber>
    </submittedName>
</protein>
<keyword evidence="3 7" id="KW-0808">Transferase</keyword>
<dbReference type="InterPro" id="IPR016181">
    <property type="entry name" value="Acyl_CoA_acyltransferase"/>
</dbReference>